<evidence type="ECO:0000313" key="1">
    <source>
        <dbReference type="EMBL" id="PRX04715.1"/>
    </source>
</evidence>
<dbReference type="Proteomes" id="UP000239415">
    <property type="component" value="Unassembled WGS sequence"/>
</dbReference>
<reference evidence="1 2" key="1">
    <citation type="submission" date="2018-03" db="EMBL/GenBank/DDBJ databases">
        <title>Genomic Encyclopedia of Archaeal and Bacterial Type Strains, Phase II (KMG-II): from individual species to whole genera.</title>
        <authorList>
            <person name="Goeker M."/>
        </authorList>
    </citation>
    <scope>NUCLEOTIDE SEQUENCE [LARGE SCALE GENOMIC DNA]</scope>
    <source>
        <strain evidence="1 2">DSM 43146</strain>
    </source>
</reference>
<name>A0A2T0JAM5_9ACTN</name>
<keyword evidence="2" id="KW-1185">Reference proteome</keyword>
<feature type="non-terminal residue" evidence="1">
    <location>
        <position position="1"/>
    </location>
</feature>
<accession>A0A2T0JAM5</accession>
<dbReference type="EMBL" id="PVMZ01000047">
    <property type="protein sequence ID" value="PRX04715.1"/>
    <property type="molecule type" value="Genomic_DNA"/>
</dbReference>
<gene>
    <name evidence="1" type="ORF">CLV67_1471</name>
</gene>
<dbReference type="AlphaFoldDB" id="A0A2T0JAM5"/>
<comment type="caution">
    <text evidence="1">The sequence shown here is derived from an EMBL/GenBank/DDBJ whole genome shotgun (WGS) entry which is preliminary data.</text>
</comment>
<dbReference type="Gene3D" id="3.40.50.1820">
    <property type="entry name" value="alpha/beta hydrolase"/>
    <property type="match status" value="1"/>
</dbReference>
<organism evidence="1 2">
    <name type="scientific">Actinoplanes italicus</name>
    <dbReference type="NCBI Taxonomy" id="113567"/>
    <lineage>
        <taxon>Bacteria</taxon>
        <taxon>Bacillati</taxon>
        <taxon>Actinomycetota</taxon>
        <taxon>Actinomycetes</taxon>
        <taxon>Micromonosporales</taxon>
        <taxon>Micromonosporaceae</taxon>
        <taxon>Actinoplanes</taxon>
    </lineage>
</organism>
<sequence length="75" mass="8181">DTAARITIPVEYLLQWDDEGNPRDSVMKLFDALGSAEKTLHANPGGHFRIPPFEIDSSIRFFARHLGGAGVPSSS</sequence>
<evidence type="ECO:0000313" key="2">
    <source>
        <dbReference type="Proteomes" id="UP000239415"/>
    </source>
</evidence>
<dbReference type="InterPro" id="IPR029058">
    <property type="entry name" value="AB_hydrolase_fold"/>
</dbReference>
<dbReference type="SUPFAM" id="SSF53474">
    <property type="entry name" value="alpha/beta-Hydrolases"/>
    <property type="match status" value="1"/>
</dbReference>
<protein>
    <submittedName>
        <fullName evidence="1">Uncharacterized protein</fullName>
    </submittedName>
</protein>
<proteinExistence type="predicted"/>